<dbReference type="GO" id="GO:0005634">
    <property type="term" value="C:nucleus"/>
    <property type="evidence" value="ECO:0007669"/>
    <property type="project" value="UniProtKB-SubCell"/>
</dbReference>
<organism evidence="5 6">
    <name type="scientific">Litomosoides sigmodontis</name>
    <name type="common">Filarial nematode worm</name>
    <dbReference type="NCBI Taxonomy" id="42156"/>
    <lineage>
        <taxon>Eukaryota</taxon>
        <taxon>Metazoa</taxon>
        <taxon>Ecdysozoa</taxon>
        <taxon>Nematoda</taxon>
        <taxon>Chromadorea</taxon>
        <taxon>Rhabditida</taxon>
        <taxon>Spirurina</taxon>
        <taxon>Spiruromorpha</taxon>
        <taxon>Filarioidea</taxon>
        <taxon>Onchocercidae</taxon>
        <taxon>Litomosoides</taxon>
    </lineage>
</organism>
<keyword evidence="6" id="KW-1185">Reference proteome</keyword>
<dbReference type="STRING" id="42156.A0A3P6T8K5"/>
<dbReference type="Pfam" id="PF02269">
    <property type="entry name" value="TFIID-18kDa"/>
    <property type="match status" value="1"/>
</dbReference>
<comment type="subcellular location">
    <subcellularLocation>
        <location evidence="1">Nucleus</location>
    </subcellularLocation>
</comment>
<protein>
    <submittedName>
        <fullName evidence="5">Uncharacterized protein</fullName>
    </submittedName>
</protein>
<dbReference type="EMBL" id="UYRX01000302">
    <property type="protein sequence ID" value="VDK79639.1"/>
    <property type="molecule type" value="Genomic_DNA"/>
</dbReference>
<evidence type="ECO:0000256" key="3">
    <source>
        <dbReference type="ARBA" id="ARBA00023163"/>
    </source>
</evidence>
<dbReference type="OMA" id="YSFCAGH"/>
<gene>
    <name evidence="5" type="ORF">NLS_LOCUS4597</name>
</gene>
<proteinExistence type="predicted"/>
<evidence type="ECO:0000313" key="6">
    <source>
        <dbReference type="Proteomes" id="UP000277928"/>
    </source>
</evidence>
<sequence length="288" mass="33326">MWMDEQMICEQKRMVDISVPEDIYEIVGKLMFAYGDEAEPIETCQQYVTDILHNQMIDTLNRAKKCSMIRGCKRIDCVDLLFLLRKKPFHLSRIYRMAKSSDVLKGFNEDCDAECDVLAEIPTCSADFCGKEAQSIYDNVKLFDVTGELQRYLKSDVKVDEEKRERLKRLSERTALMDEAEYKEYTMARTYSFCAGHGVRKAKVGRFLKWLGDPDIAPGALMVLNYMACEIICCLVEGALWSRMEEGKNNFVDIYPFKALQPRHYEESLRKNKAYMNGGNIVVGSYQY</sequence>
<reference evidence="5 6" key="1">
    <citation type="submission" date="2018-08" db="EMBL/GenBank/DDBJ databases">
        <authorList>
            <person name="Laetsch R D."/>
            <person name="Stevens L."/>
            <person name="Kumar S."/>
            <person name="Blaxter L. M."/>
        </authorList>
    </citation>
    <scope>NUCLEOTIDE SEQUENCE [LARGE SCALE GENOMIC DNA]</scope>
</reference>
<dbReference type="GO" id="GO:0003713">
    <property type="term" value="F:transcription coactivator activity"/>
    <property type="evidence" value="ECO:0007669"/>
    <property type="project" value="TreeGrafter"/>
</dbReference>
<evidence type="ECO:0000256" key="2">
    <source>
        <dbReference type="ARBA" id="ARBA00023015"/>
    </source>
</evidence>
<dbReference type="PANTHER" id="PTHR11380:SF16">
    <property type="entry name" value="TRANSCRIPTION INITIATION PROTEIN SPT3 HOMOLOG"/>
    <property type="match status" value="1"/>
</dbReference>
<keyword evidence="4" id="KW-0539">Nucleus</keyword>
<dbReference type="GO" id="GO:0006366">
    <property type="term" value="P:transcription by RNA polymerase II"/>
    <property type="evidence" value="ECO:0007669"/>
    <property type="project" value="InterPro"/>
</dbReference>
<dbReference type="OrthoDB" id="66982at2759"/>
<evidence type="ECO:0000256" key="4">
    <source>
        <dbReference type="ARBA" id="ARBA00023242"/>
    </source>
</evidence>
<keyword evidence="3" id="KW-0804">Transcription</keyword>
<accession>A0A3P6T8K5</accession>
<name>A0A3P6T8K5_LITSI</name>
<dbReference type="AlphaFoldDB" id="A0A3P6T8K5"/>
<dbReference type="InterPro" id="IPR003195">
    <property type="entry name" value="TFIID_TAF13"/>
</dbReference>
<dbReference type="CDD" id="cd22926">
    <property type="entry name" value="HFD_SPT3"/>
    <property type="match status" value="1"/>
</dbReference>
<evidence type="ECO:0000313" key="5">
    <source>
        <dbReference type="EMBL" id="VDK79639.1"/>
    </source>
</evidence>
<dbReference type="Proteomes" id="UP000277928">
    <property type="component" value="Unassembled WGS sequence"/>
</dbReference>
<evidence type="ECO:0000256" key="1">
    <source>
        <dbReference type="ARBA" id="ARBA00004123"/>
    </source>
</evidence>
<keyword evidence="2" id="KW-0805">Transcription regulation</keyword>
<dbReference type="PANTHER" id="PTHR11380">
    <property type="entry name" value="TRANSCRIPTION INITIATION FACTOR TFIID/SUPT3-RELATED"/>
    <property type="match status" value="1"/>
</dbReference>